<feature type="region of interest" description="Disordered" evidence="6">
    <location>
        <begin position="356"/>
        <end position="385"/>
    </location>
</feature>
<dbReference type="InterPro" id="IPR051882">
    <property type="entry name" value="ATF_bZIP_TF"/>
</dbReference>
<dbReference type="InterPro" id="IPR004827">
    <property type="entry name" value="bZIP"/>
</dbReference>
<keyword evidence="4" id="KW-0804">Transcription</keyword>
<dbReference type="GO" id="GO:0000978">
    <property type="term" value="F:RNA polymerase II cis-regulatory region sequence-specific DNA binding"/>
    <property type="evidence" value="ECO:0000318"/>
    <property type="project" value="GO_Central"/>
</dbReference>
<keyword evidence="5" id="KW-0539">Nucleus</keyword>
<dbReference type="RefSeq" id="XP_003285312.1">
    <property type="nucleotide sequence ID" value="XM_003285264.1"/>
</dbReference>
<dbReference type="GO" id="GO:0006357">
    <property type="term" value="P:regulation of transcription by RNA polymerase II"/>
    <property type="evidence" value="ECO:0000318"/>
    <property type="project" value="GO_Central"/>
</dbReference>
<dbReference type="eggNOG" id="ENOG502RSPE">
    <property type="taxonomic scope" value="Eukaryota"/>
</dbReference>
<evidence type="ECO:0000256" key="3">
    <source>
        <dbReference type="ARBA" id="ARBA00023125"/>
    </source>
</evidence>
<dbReference type="KEGG" id="dpp:DICPUDRAFT_149168"/>
<dbReference type="InterPro" id="IPR046347">
    <property type="entry name" value="bZIP_sf"/>
</dbReference>
<keyword evidence="9" id="KW-1185">Reference proteome</keyword>
<dbReference type="PANTHER" id="PTHR46164:SF3">
    <property type="entry name" value="ATF6, ISOFORM C"/>
    <property type="match status" value="1"/>
</dbReference>
<evidence type="ECO:0000259" key="7">
    <source>
        <dbReference type="PROSITE" id="PS50217"/>
    </source>
</evidence>
<proteinExistence type="predicted"/>
<evidence type="ECO:0000256" key="1">
    <source>
        <dbReference type="ARBA" id="ARBA00004167"/>
    </source>
</evidence>
<dbReference type="GO" id="GO:0016020">
    <property type="term" value="C:membrane"/>
    <property type="evidence" value="ECO:0007669"/>
    <property type="project" value="UniProtKB-SubCell"/>
</dbReference>
<dbReference type="AlphaFoldDB" id="F0ZD08"/>
<dbReference type="SMART" id="SM00338">
    <property type="entry name" value="BRLZ"/>
    <property type="match status" value="1"/>
</dbReference>
<organism evidence="8 9">
    <name type="scientific">Dictyostelium purpureum</name>
    <name type="common">Slime mold</name>
    <dbReference type="NCBI Taxonomy" id="5786"/>
    <lineage>
        <taxon>Eukaryota</taxon>
        <taxon>Amoebozoa</taxon>
        <taxon>Evosea</taxon>
        <taxon>Eumycetozoa</taxon>
        <taxon>Dictyostelia</taxon>
        <taxon>Dictyosteliales</taxon>
        <taxon>Dictyosteliaceae</taxon>
        <taxon>Dictyostelium</taxon>
    </lineage>
</organism>
<dbReference type="Pfam" id="PF00170">
    <property type="entry name" value="bZIP_1"/>
    <property type="match status" value="1"/>
</dbReference>
<accession>F0ZD08</accession>
<keyword evidence="2" id="KW-0805">Transcription regulation</keyword>
<evidence type="ECO:0000256" key="2">
    <source>
        <dbReference type="ARBA" id="ARBA00023015"/>
    </source>
</evidence>
<gene>
    <name evidence="8" type="primary">bzpD</name>
    <name evidence="8" type="ORF">DICPUDRAFT_149168</name>
</gene>
<dbReference type="Gene3D" id="1.20.5.170">
    <property type="match status" value="1"/>
</dbReference>
<dbReference type="CDD" id="cd14704">
    <property type="entry name" value="bZIP_HY5-like"/>
    <property type="match status" value="1"/>
</dbReference>
<dbReference type="PROSITE" id="PS50217">
    <property type="entry name" value="BZIP"/>
    <property type="match status" value="1"/>
</dbReference>
<feature type="compositionally biased region" description="Basic and acidic residues" evidence="6">
    <location>
        <begin position="230"/>
        <end position="245"/>
    </location>
</feature>
<evidence type="ECO:0000256" key="5">
    <source>
        <dbReference type="ARBA" id="ARBA00023242"/>
    </source>
</evidence>
<feature type="compositionally biased region" description="Low complexity" evidence="6">
    <location>
        <begin position="190"/>
        <end position="226"/>
    </location>
</feature>
<dbReference type="EMBL" id="GL870982">
    <property type="protein sequence ID" value="EGC38185.1"/>
    <property type="molecule type" value="Genomic_DNA"/>
</dbReference>
<dbReference type="FunCoup" id="F0ZD08">
    <property type="interactions" value="614"/>
</dbReference>
<feature type="domain" description="BZIP" evidence="7">
    <location>
        <begin position="284"/>
        <end position="340"/>
    </location>
</feature>
<comment type="subcellular location">
    <subcellularLocation>
        <location evidence="1">Membrane</location>
        <topology evidence="1">Single-pass membrane protein</topology>
    </subcellularLocation>
</comment>
<dbReference type="GO" id="GO:0005634">
    <property type="term" value="C:nucleus"/>
    <property type="evidence" value="ECO:0000318"/>
    <property type="project" value="GO_Central"/>
</dbReference>
<sequence>MDYIDSDLSLVMDENSKQNILMDSCQDNNSSNNNINNSNYFLQDDIVCEFFSVGDIDITQNNQEITHNDISHMIEGFNTQNDGSSPSSPMRVPNCNSSPFNGHHTGVDSSPELVYDINVQELYNQQQQQQILITPTPNQLLDCSYQLFNAQQTVQLQDPTEKLQQDTNILNLLEQNIELPMVDGYSVLLSESPSSSSASPLTTPSSPGSPYSNNSTTLTTTNTSKASKSKVKDDKKSNSKKRTIESRVQNIVHPLTREELLKISGKEPVQIEDTPIHNEHDEKVVKKQRRLIKNRESAQLSRMRKKIYIEDLEKKISDLTQDNNSLKEEVLYLQGLVKQLANNNPDVNINYNSNLNNNNSNNSNNSSIIEINTNSVNNNNNHKQQQTKNVKAAGVCLLLIFFSLGVFFQTPQSQPQFGAITPFDVSPTTAKSSHNILSIENGSSNPKTISISDSSPSNYDIQMKTPSILLSNNNNNNIGSDSVNNIKSIKSNNININNNNNNIKNENNKRMVTDDSYQQQQQQNRKKIKINVGSRFEEIEDSPVIPVSTTTSLSIPQDLDDFHLVEEDDEPNQEPNSQFIVCSDSPRIVSHNITQTTENLLNSTANNPLTIGLLLPAESLNLNIGGERSILEISCLVSNIRVWNPLSVDSPSSSNSQQQYITNTNFI</sequence>
<evidence type="ECO:0000313" key="8">
    <source>
        <dbReference type="EMBL" id="EGC38185.1"/>
    </source>
</evidence>
<dbReference type="SUPFAM" id="SSF57959">
    <property type="entry name" value="Leucine zipper domain"/>
    <property type="match status" value="1"/>
</dbReference>
<reference evidence="9" key="1">
    <citation type="journal article" date="2011" name="Genome Biol.">
        <title>Comparative genomics of the social amoebae Dictyostelium discoideum and Dictyostelium purpureum.</title>
        <authorList>
            <consortium name="US DOE Joint Genome Institute (JGI-PGF)"/>
            <person name="Sucgang R."/>
            <person name="Kuo A."/>
            <person name="Tian X."/>
            <person name="Salerno W."/>
            <person name="Parikh A."/>
            <person name="Feasley C.L."/>
            <person name="Dalin E."/>
            <person name="Tu H."/>
            <person name="Huang E."/>
            <person name="Barry K."/>
            <person name="Lindquist E."/>
            <person name="Shapiro H."/>
            <person name="Bruce D."/>
            <person name="Schmutz J."/>
            <person name="Salamov A."/>
            <person name="Fey P."/>
            <person name="Gaudet P."/>
            <person name="Anjard C."/>
            <person name="Babu M.M."/>
            <person name="Basu S."/>
            <person name="Bushmanova Y."/>
            <person name="van der Wel H."/>
            <person name="Katoh-Kurasawa M."/>
            <person name="Dinh C."/>
            <person name="Coutinho P.M."/>
            <person name="Saito T."/>
            <person name="Elias M."/>
            <person name="Schaap P."/>
            <person name="Kay R.R."/>
            <person name="Henrissat B."/>
            <person name="Eichinger L."/>
            <person name="Rivero F."/>
            <person name="Putnam N.H."/>
            <person name="West C.M."/>
            <person name="Loomis W.F."/>
            <person name="Chisholm R.L."/>
            <person name="Shaulsky G."/>
            <person name="Strassmann J.E."/>
            <person name="Queller D.C."/>
            <person name="Kuspa A."/>
            <person name="Grigoriev I.V."/>
        </authorList>
    </citation>
    <scope>NUCLEOTIDE SEQUENCE [LARGE SCALE GENOMIC DNA]</scope>
    <source>
        <strain evidence="9">QSDP1</strain>
    </source>
</reference>
<dbReference type="STRING" id="5786.F0ZD08"/>
<dbReference type="GO" id="GO:0030968">
    <property type="term" value="P:endoplasmic reticulum unfolded protein response"/>
    <property type="evidence" value="ECO:0000318"/>
    <property type="project" value="GO_Central"/>
</dbReference>
<evidence type="ECO:0000256" key="4">
    <source>
        <dbReference type="ARBA" id="ARBA00023163"/>
    </source>
</evidence>
<dbReference type="InParanoid" id="F0ZD08"/>
<dbReference type="GO" id="GO:0000981">
    <property type="term" value="F:DNA-binding transcription factor activity, RNA polymerase II-specific"/>
    <property type="evidence" value="ECO:0000318"/>
    <property type="project" value="GO_Central"/>
</dbReference>
<evidence type="ECO:0000256" key="6">
    <source>
        <dbReference type="SAM" id="MobiDB-lite"/>
    </source>
</evidence>
<dbReference type="PANTHER" id="PTHR46164">
    <property type="entry name" value="ATF6, ISOFORM C"/>
    <property type="match status" value="1"/>
</dbReference>
<feature type="compositionally biased region" description="Low complexity" evidence="6">
    <location>
        <begin position="356"/>
        <end position="381"/>
    </location>
</feature>
<protein>
    <recommendedName>
        <fullName evidence="7">BZIP domain-containing protein</fullName>
    </recommendedName>
</protein>
<dbReference type="Proteomes" id="UP000001064">
    <property type="component" value="Unassembled WGS sequence"/>
</dbReference>
<evidence type="ECO:0000313" key="9">
    <source>
        <dbReference type="Proteomes" id="UP000001064"/>
    </source>
</evidence>
<keyword evidence="3" id="KW-0238">DNA-binding</keyword>
<dbReference type="GeneID" id="10502580"/>
<dbReference type="OrthoDB" id="674948at2759"/>
<dbReference type="VEuPathDB" id="AmoebaDB:DICPUDRAFT_149168"/>
<feature type="region of interest" description="Disordered" evidence="6">
    <location>
        <begin position="190"/>
        <end position="249"/>
    </location>
</feature>
<name>F0ZD08_DICPU</name>